<accession>A0A5C4V5X7</accession>
<dbReference type="OrthoDB" id="5175839at2"/>
<sequence length="100" mass="11280">MTEKAVRYSRTTLKDRIIMREIVQNLDRHDADTAGTLASPPGPFRAALRRPVGSKRKPVTVTIGGRPVSLLLNPQGRVDVEREQWLWEYVRDLVEGGRSA</sequence>
<evidence type="ECO:0000313" key="2">
    <source>
        <dbReference type="Proteomes" id="UP000312512"/>
    </source>
</evidence>
<reference evidence="1 2" key="1">
    <citation type="submission" date="2019-10" db="EMBL/GenBank/DDBJ databases">
        <title>Nonomuraea sp. nov., isolated from Phyllanthus amarus.</title>
        <authorList>
            <person name="Klykleung N."/>
            <person name="Tanasupawat S."/>
        </authorList>
    </citation>
    <scope>NUCLEOTIDE SEQUENCE [LARGE SCALE GENOMIC DNA]</scope>
    <source>
        <strain evidence="1 2">PA1-10</strain>
    </source>
</reference>
<organism evidence="1 2">
    <name type="scientific">Nonomuraea phyllanthi</name>
    <dbReference type="NCBI Taxonomy" id="2219224"/>
    <lineage>
        <taxon>Bacteria</taxon>
        <taxon>Bacillati</taxon>
        <taxon>Actinomycetota</taxon>
        <taxon>Actinomycetes</taxon>
        <taxon>Streptosporangiales</taxon>
        <taxon>Streptosporangiaceae</taxon>
        <taxon>Nonomuraea</taxon>
    </lineage>
</organism>
<protein>
    <submittedName>
        <fullName evidence="1">Uncharacterized protein</fullName>
    </submittedName>
</protein>
<dbReference type="AlphaFoldDB" id="A0A5C4V5X7"/>
<dbReference type="RefSeq" id="WP_139637625.1">
    <property type="nucleotide sequence ID" value="NZ_VDLX02000028.1"/>
</dbReference>
<keyword evidence="2" id="KW-1185">Reference proteome</keyword>
<gene>
    <name evidence="1" type="ORF">FH608_046585</name>
</gene>
<dbReference type="EMBL" id="VDLX02000028">
    <property type="protein sequence ID" value="KAB8186961.1"/>
    <property type="molecule type" value="Genomic_DNA"/>
</dbReference>
<name>A0A5C4V5X7_9ACTN</name>
<dbReference type="Proteomes" id="UP000312512">
    <property type="component" value="Unassembled WGS sequence"/>
</dbReference>
<evidence type="ECO:0000313" key="1">
    <source>
        <dbReference type="EMBL" id="KAB8186961.1"/>
    </source>
</evidence>
<proteinExistence type="predicted"/>
<comment type="caution">
    <text evidence="1">The sequence shown here is derived from an EMBL/GenBank/DDBJ whole genome shotgun (WGS) entry which is preliminary data.</text>
</comment>